<proteinExistence type="predicted"/>
<dbReference type="PANTHER" id="PTHR21567">
    <property type="entry name" value="CLASP"/>
    <property type="match status" value="1"/>
</dbReference>
<evidence type="ECO:0000313" key="4">
    <source>
        <dbReference type="EMBL" id="KAF7232218.1"/>
    </source>
</evidence>
<feature type="region of interest" description="Disordered" evidence="1">
    <location>
        <begin position="502"/>
        <end position="612"/>
    </location>
</feature>
<dbReference type="EMBL" id="JTDE01021982">
    <property type="protein sequence ID" value="KAF7232218.1"/>
    <property type="molecule type" value="Genomic_DNA"/>
</dbReference>
<gene>
    <name evidence="4" type="ORF">EG68_05337</name>
</gene>
<feature type="domain" description="TOG" evidence="3">
    <location>
        <begin position="64"/>
        <end position="297"/>
    </location>
</feature>
<dbReference type="SMART" id="SM01349">
    <property type="entry name" value="TOG"/>
    <property type="match status" value="3"/>
</dbReference>
<dbReference type="Pfam" id="PF12348">
    <property type="entry name" value="CLASP_N"/>
    <property type="match status" value="1"/>
</dbReference>
<dbReference type="GO" id="GO:0005881">
    <property type="term" value="C:cytoplasmic microtubule"/>
    <property type="evidence" value="ECO:0007669"/>
    <property type="project" value="TreeGrafter"/>
</dbReference>
<feature type="compositionally biased region" description="Polar residues" evidence="1">
    <location>
        <begin position="504"/>
        <end position="544"/>
    </location>
</feature>
<dbReference type="GO" id="GO:0040001">
    <property type="term" value="P:establishment of mitotic spindle localization"/>
    <property type="evidence" value="ECO:0007669"/>
    <property type="project" value="TreeGrafter"/>
</dbReference>
<feature type="region of interest" description="Disordered" evidence="1">
    <location>
        <begin position="856"/>
        <end position="896"/>
    </location>
</feature>
<dbReference type="PANTHER" id="PTHR21567:SF9">
    <property type="entry name" value="CLIP-ASSOCIATING PROTEIN"/>
    <property type="match status" value="1"/>
</dbReference>
<organism evidence="4 5">
    <name type="scientific">Paragonimus skrjabini miyazakii</name>
    <dbReference type="NCBI Taxonomy" id="59628"/>
    <lineage>
        <taxon>Eukaryota</taxon>
        <taxon>Metazoa</taxon>
        <taxon>Spiralia</taxon>
        <taxon>Lophotrochozoa</taxon>
        <taxon>Platyhelminthes</taxon>
        <taxon>Trematoda</taxon>
        <taxon>Digenea</taxon>
        <taxon>Plagiorchiida</taxon>
        <taxon>Troglotremata</taxon>
        <taxon>Troglotrematidae</taxon>
        <taxon>Paragonimus</taxon>
    </lineage>
</organism>
<keyword evidence="2" id="KW-0472">Membrane</keyword>
<dbReference type="GO" id="GO:0072686">
    <property type="term" value="C:mitotic spindle"/>
    <property type="evidence" value="ECO:0007669"/>
    <property type="project" value="TreeGrafter"/>
</dbReference>
<accession>A0A8S9YB65</accession>
<dbReference type="GO" id="GO:0005876">
    <property type="term" value="C:spindle microtubule"/>
    <property type="evidence" value="ECO:0007669"/>
    <property type="project" value="TreeGrafter"/>
</dbReference>
<dbReference type="OrthoDB" id="46159at2759"/>
<protein>
    <recommendedName>
        <fullName evidence="3">TOG domain-containing protein</fullName>
    </recommendedName>
</protein>
<dbReference type="GO" id="GO:0045180">
    <property type="term" value="C:basal cortex"/>
    <property type="evidence" value="ECO:0007669"/>
    <property type="project" value="TreeGrafter"/>
</dbReference>
<dbReference type="SUPFAM" id="SSF48371">
    <property type="entry name" value="ARM repeat"/>
    <property type="match status" value="2"/>
</dbReference>
<feature type="compositionally biased region" description="Polar residues" evidence="1">
    <location>
        <begin position="861"/>
        <end position="876"/>
    </location>
</feature>
<dbReference type="GO" id="GO:0008017">
    <property type="term" value="F:microtubule binding"/>
    <property type="evidence" value="ECO:0007669"/>
    <property type="project" value="TreeGrafter"/>
</dbReference>
<keyword evidence="2" id="KW-0812">Transmembrane</keyword>
<dbReference type="InterPro" id="IPR024395">
    <property type="entry name" value="CLASP_N_dom"/>
</dbReference>
<dbReference type="GO" id="GO:0090307">
    <property type="term" value="P:mitotic spindle assembly"/>
    <property type="evidence" value="ECO:0007669"/>
    <property type="project" value="TreeGrafter"/>
</dbReference>
<dbReference type="InterPro" id="IPR016024">
    <property type="entry name" value="ARM-type_fold"/>
</dbReference>
<sequence>MASTVKPQYRPKSPHRKHDVHRFDGLLNLNVTAEPRSSSSGAGAVDEDVFRASFVPSTSITAYSSKELSDIIGRIKDNLSVDAEEWEKRVDALKTLRAVVANGAIQFEDFVPLLKTVESSVGSCLRDLRSSVVREACITVAYLSQELRNRFDRFAETVLPDLIALMSNSAKVMATSGIVAIRFILENTHSHRLLPILTSSMTCKSNVTRKCICEFMEIIFRLWPVNVLEKHLGLVQDSLRRGICDADSDARVFARRAFPLFAAKFPDQANVMLQNLDAQKRKLVEKDMIAAGLAAGAGDAESVRSRSNSQTAIQNRAATNPITKRPTKPVLGTTAIVSAASRSRPPVTTLNDYNTVGRYIRQGSMAATIDGRGRVPGRKTVSQSQPVCESLSESAPCVLGGSSQCTVVNYMVTTGLRIIPDLTLSDWEVHKSLVFGVEQLNESQRHLSSEISFATSREVSPSRLTFMSYGITGDGQQQQQQQQLPYNAAGYATRNGMMDRQHTVDSSYRQGPTSRIPRSQGASRETSPSRSAASGYPTTATPFQHQEHSGFNGRGANFLSYRGRTRPSMSAMSDCGDSGDMLLATSRPPFESDDNFSETSSQCSDRSGRSIPGFRRQHQTRVTSNLKEILTLLSGTQWSDRKDGLINLQNYMRSGNPLSPEDIRRLTDVFSKMFADSQSKVVSLFMDTLQFFIKEYNPLLRDWLYTLLIRLLNRQGAEVLGSHQKAIQETLFVLRSHFPLNLQFSTCCRFVMDNTQATNLKVKGCLLEYLKDLILMMTPDMISSPSPEISLAISRIITWSAEPKSADVRRMASRVVIKLYDLNPASFSALLQALPRAIQDRASEVLKAYQKTTTGGGISNLMDSGHSTPAWRSTSVDQDRQMSREPYSPSDSQRLSPETMQNMIRQTTEGLQSLTTGIPAPGSATQRRISADSVMTNPSNGRLGLSHMNGTNDVSSAVLRTVQPNNFNQSPSLSHQSSAIAPSSVSNSYAAPPIPLSESARFGGPLNYDQGDGPKLKKPVIGYQTLRKIREMPPEDIMSEILQELSNHNERLFISLIAVFVLVLIIKAVLFAFVFVCVKSSPVPSPAPSHEQRKACMLKLIKLLRDGAICNWDEYFKPTLLILLETLGDDGYETRALALKVLQELVRAKPELFHDFAYLFVIKVLDACRDEEKTVIRSAEDCAKSIAQSLPPDLCFSVLTPLINDWSLQINLPAIKMQEHVVRHSSPDLVHDVMEAIIPGLIVACNHEDSAMRKASIFCLVAIAMKIGDAIWEHLTELHVSKRRLLKLYIDRELNSNSTPAESPGQRD</sequence>
<keyword evidence="5" id="KW-1185">Reference proteome</keyword>
<feature type="transmembrane region" description="Helical" evidence="2">
    <location>
        <begin position="1052"/>
        <end position="1078"/>
    </location>
</feature>
<dbReference type="Proteomes" id="UP000822476">
    <property type="component" value="Unassembled WGS sequence"/>
</dbReference>
<evidence type="ECO:0000313" key="5">
    <source>
        <dbReference type="Proteomes" id="UP000822476"/>
    </source>
</evidence>
<evidence type="ECO:0000256" key="2">
    <source>
        <dbReference type="SAM" id="Phobius"/>
    </source>
</evidence>
<keyword evidence="2" id="KW-1133">Transmembrane helix</keyword>
<evidence type="ECO:0000259" key="3">
    <source>
        <dbReference type="SMART" id="SM01349"/>
    </source>
</evidence>
<dbReference type="Gene3D" id="1.25.10.10">
    <property type="entry name" value="Leucine-rich Repeat Variant"/>
    <property type="match status" value="3"/>
</dbReference>
<name>A0A8S9YB65_9TREM</name>
<dbReference type="InterPro" id="IPR034085">
    <property type="entry name" value="TOG"/>
</dbReference>
<comment type="caution">
    <text evidence="4">The sequence shown here is derived from an EMBL/GenBank/DDBJ whole genome shotgun (WGS) entry which is preliminary data.</text>
</comment>
<evidence type="ECO:0000256" key="1">
    <source>
        <dbReference type="SAM" id="MobiDB-lite"/>
    </source>
</evidence>
<dbReference type="InterPro" id="IPR011989">
    <property type="entry name" value="ARM-like"/>
</dbReference>
<feature type="domain" description="TOG" evidence="3">
    <location>
        <begin position="1069"/>
        <end position="1304"/>
    </location>
</feature>
<dbReference type="GO" id="GO:0005815">
    <property type="term" value="C:microtubule organizing center"/>
    <property type="evidence" value="ECO:0007669"/>
    <property type="project" value="TreeGrafter"/>
</dbReference>
<reference evidence="4" key="1">
    <citation type="submission" date="2019-07" db="EMBL/GenBank/DDBJ databases">
        <title>Annotation for the trematode Paragonimus miyazaki's.</title>
        <authorList>
            <person name="Choi Y.-J."/>
        </authorList>
    </citation>
    <scope>NUCLEOTIDE SEQUENCE</scope>
    <source>
        <strain evidence="4">Japan</strain>
    </source>
</reference>
<feature type="domain" description="TOG" evidence="3">
    <location>
        <begin position="613"/>
        <end position="855"/>
    </location>
</feature>
<dbReference type="GO" id="GO:0000776">
    <property type="term" value="C:kinetochore"/>
    <property type="evidence" value="ECO:0007669"/>
    <property type="project" value="TreeGrafter"/>
</dbReference>